<evidence type="ECO:0000313" key="1">
    <source>
        <dbReference type="EMBL" id="KAK3079475.1"/>
    </source>
</evidence>
<dbReference type="Proteomes" id="UP001186974">
    <property type="component" value="Unassembled WGS sequence"/>
</dbReference>
<proteinExistence type="predicted"/>
<comment type="caution">
    <text evidence="1">The sequence shown here is derived from an EMBL/GenBank/DDBJ whole genome shotgun (WGS) entry which is preliminary data.</text>
</comment>
<keyword evidence="2" id="KW-1185">Reference proteome</keyword>
<name>A0ACC3DRX9_9PEZI</name>
<feature type="non-terminal residue" evidence="1">
    <location>
        <position position="1"/>
    </location>
</feature>
<organism evidence="1 2">
    <name type="scientific">Coniosporium uncinatum</name>
    <dbReference type="NCBI Taxonomy" id="93489"/>
    <lineage>
        <taxon>Eukaryota</taxon>
        <taxon>Fungi</taxon>
        <taxon>Dikarya</taxon>
        <taxon>Ascomycota</taxon>
        <taxon>Pezizomycotina</taxon>
        <taxon>Dothideomycetes</taxon>
        <taxon>Dothideomycetes incertae sedis</taxon>
        <taxon>Coniosporium</taxon>
    </lineage>
</organism>
<accession>A0ACC3DRX9</accession>
<gene>
    <name evidence="1" type="ORF">LTS18_004774</name>
</gene>
<protein>
    <submittedName>
        <fullName evidence="1">Uncharacterized protein</fullName>
    </submittedName>
</protein>
<evidence type="ECO:0000313" key="2">
    <source>
        <dbReference type="Proteomes" id="UP001186974"/>
    </source>
</evidence>
<reference evidence="1" key="1">
    <citation type="submission" date="2024-09" db="EMBL/GenBank/DDBJ databases">
        <title>Black Yeasts Isolated from many extreme environments.</title>
        <authorList>
            <person name="Coleine C."/>
            <person name="Stajich J.E."/>
            <person name="Selbmann L."/>
        </authorList>
    </citation>
    <scope>NUCLEOTIDE SEQUENCE</scope>
    <source>
        <strain evidence="1">CCFEE 5737</strain>
    </source>
</reference>
<sequence>LLSHHFRTTVLNPGLLPQILRNVRVALFPNNSLAPGRPAPSPTEVLIIKRRCAQRIWNILPPLVAKVYFPGGGVGEVERMLGLLDDAYLTKHLVFSIVEVLVVRLIPELGVKGVEELFVERVGESAALE</sequence>
<dbReference type="EMBL" id="JAWDJW010001124">
    <property type="protein sequence ID" value="KAK3079475.1"/>
    <property type="molecule type" value="Genomic_DNA"/>
</dbReference>